<sequence>MPGDAIYVLGVGNLGKYVAHSLMKEAPGPVTLLFHRSSLEDQWRSAANGIQCITNGVPDTRSGFRIEVLPSSAQSPLKCSNKQYALDPIKYLIVTTKTYMTTGALELVKDRLSSETSILFLQNGMGTMDETSAKIFPDPKARPAYWAGICSAGVYSTDPFTIVHAGKGPLLVGLVEGPNTQNVPTHDQDAVLTQNTMVQRLSQAGVLETSVLSSEAIRESQLQKLVVNAIINPLTAIFRCQNGQLASNPPRLAVMKLLLEETGPIVKALLHTPSDMFSNQNLFDLVLSVAHKTRANTSSMLQDVQASRRTEIDYINGYIAAQGKRLAMPHVHNSTVVRLVKEGRTIQDHDIATLFAIRETY</sequence>
<dbReference type="InterPro" id="IPR036291">
    <property type="entry name" value="NAD(P)-bd_dom_sf"/>
</dbReference>
<evidence type="ECO:0000256" key="4">
    <source>
        <dbReference type="ARBA" id="ARBA00023002"/>
    </source>
</evidence>
<dbReference type="Pfam" id="PF08546">
    <property type="entry name" value="ApbA_C"/>
    <property type="match status" value="1"/>
</dbReference>
<keyword evidence="9" id="KW-1185">Reference proteome</keyword>
<dbReference type="AlphaFoldDB" id="A0A175WHZ2"/>
<dbReference type="EC" id="1.1.1.169" evidence="2"/>
<name>A0A175WHZ2_9PEZI</name>
<dbReference type="PANTHER" id="PTHR43765:SF2">
    <property type="entry name" value="2-DEHYDROPANTOATE 2-REDUCTASE"/>
    <property type="match status" value="1"/>
</dbReference>
<comment type="similarity">
    <text evidence="1">Belongs to the ketopantoate reductase family.</text>
</comment>
<gene>
    <name evidence="8" type="ORF">MMYC01_200843</name>
</gene>
<dbReference type="InterPro" id="IPR013328">
    <property type="entry name" value="6PGD_dom2"/>
</dbReference>
<dbReference type="STRING" id="100816.A0A175WHZ2"/>
<dbReference type="VEuPathDB" id="FungiDB:MMYC01_200843"/>
<dbReference type="GO" id="GO:0005739">
    <property type="term" value="C:mitochondrion"/>
    <property type="evidence" value="ECO:0007669"/>
    <property type="project" value="TreeGrafter"/>
</dbReference>
<evidence type="ECO:0000313" key="9">
    <source>
        <dbReference type="Proteomes" id="UP000078237"/>
    </source>
</evidence>
<protein>
    <recommendedName>
        <fullName evidence="2">2-dehydropantoate 2-reductase</fullName>
        <ecNumber evidence="2">1.1.1.169</ecNumber>
    </recommendedName>
    <alternativeName>
        <fullName evidence="5">Ketopantoate reductase</fullName>
    </alternativeName>
</protein>
<dbReference type="OrthoDB" id="73846at2759"/>
<dbReference type="InterPro" id="IPR050838">
    <property type="entry name" value="Ketopantoate_reductase"/>
</dbReference>
<dbReference type="InterPro" id="IPR008927">
    <property type="entry name" value="6-PGluconate_DH-like_C_sf"/>
</dbReference>
<keyword evidence="4" id="KW-0560">Oxidoreductase</keyword>
<dbReference type="NCBIfam" id="TIGR00745">
    <property type="entry name" value="apbA_panE"/>
    <property type="match status" value="1"/>
</dbReference>
<dbReference type="InterPro" id="IPR013332">
    <property type="entry name" value="KPR_N"/>
</dbReference>
<evidence type="ECO:0000256" key="5">
    <source>
        <dbReference type="ARBA" id="ARBA00032024"/>
    </source>
</evidence>
<dbReference type="InterPro" id="IPR013752">
    <property type="entry name" value="KPA_reductase"/>
</dbReference>
<evidence type="ECO:0000256" key="2">
    <source>
        <dbReference type="ARBA" id="ARBA00013014"/>
    </source>
</evidence>
<dbReference type="GO" id="GO:0050661">
    <property type="term" value="F:NADP binding"/>
    <property type="evidence" value="ECO:0007669"/>
    <property type="project" value="TreeGrafter"/>
</dbReference>
<proteinExistence type="inferred from homology"/>
<dbReference type="EMBL" id="LCTW02000009">
    <property type="protein sequence ID" value="KXX82700.1"/>
    <property type="molecule type" value="Genomic_DNA"/>
</dbReference>
<dbReference type="Gene3D" id="3.40.50.720">
    <property type="entry name" value="NAD(P)-binding Rossmann-like Domain"/>
    <property type="match status" value="1"/>
</dbReference>
<evidence type="ECO:0000259" key="6">
    <source>
        <dbReference type="Pfam" id="PF02558"/>
    </source>
</evidence>
<organism evidence="8 9">
    <name type="scientific">Madurella mycetomatis</name>
    <dbReference type="NCBI Taxonomy" id="100816"/>
    <lineage>
        <taxon>Eukaryota</taxon>
        <taxon>Fungi</taxon>
        <taxon>Dikarya</taxon>
        <taxon>Ascomycota</taxon>
        <taxon>Pezizomycotina</taxon>
        <taxon>Sordariomycetes</taxon>
        <taxon>Sordariomycetidae</taxon>
        <taxon>Sordariales</taxon>
        <taxon>Sordariales incertae sedis</taxon>
        <taxon>Madurella</taxon>
    </lineage>
</organism>
<dbReference type="Gene3D" id="1.10.1040.10">
    <property type="entry name" value="N-(1-d-carboxylethyl)-l-norvaline Dehydrogenase, domain 2"/>
    <property type="match status" value="1"/>
</dbReference>
<evidence type="ECO:0000256" key="1">
    <source>
        <dbReference type="ARBA" id="ARBA00007870"/>
    </source>
</evidence>
<dbReference type="SUPFAM" id="SSF51735">
    <property type="entry name" value="NAD(P)-binding Rossmann-fold domains"/>
    <property type="match status" value="1"/>
</dbReference>
<keyword evidence="3" id="KW-0521">NADP</keyword>
<evidence type="ECO:0000256" key="3">
    <source>
        <dbReference type="ARBA" id="ARBA00022857"/>
    </source>
</evidence>
<reference evidence="8 9" key="1">
    <citation type="journal article" date="2016" name="Genome Announc.">
        <title>Genome Sequence of Madurella mycetomatis mm55, Isolated from a Human Mycetoma Case in Sudan.</title>
        <authorList>
            <person name="Smit S."/>
            <person name="Derks M.F."/>
            <person name="Bervoets S."/>
            <person name="Fahal A."/>
            <person name="van Leeuwen W."/>
            <person name="van Belkum A."/>
            <person name="van de Sande W.W."/>
        </authorList>
    </citation>
    <scope>NUCLEOTIDE SEQUENCE [LARGE SCALE GENOMIC DNA]</scope>
    <source>
        <strain evidence="9">mm55</strain>
    </source>
</reference>
<evidence type="ECO:0000313" key="8">
    <source>
        <dbReference type="EMBL" id="KXX82700.1"/>
    </source>
</evidence>
<comment type="caution">
    <text evidence="8">The sequence shown here is derived from an EMBL/GenBank/DDBJ whole genome shotgun (WGS) entry which is preliminary data.</text>
</comment>
<dbReference type="GO" id="GO:0015940">
    <property type="term" value="P:pantothenate biosynthetic process"/>
    <property type="evidence" value="ECO:0007669"/>
    <property type="project" value="InterPro"/>
</dbReference>
<dbReference type="Pfam" id="PF02558">
    <property type="entry name" value="ApbA"/>
    <property type="match status" value="1"/>
</dbReference>
<evidence type="ECO:0000259" key="7">
    <source>
        <dbReference type="Pfam" id="PF08546"/>
    </source>
</evidence>
<dbReference type="InterPro" id="IPR003710">
    <property type="entry name" value="ApbA"/>
</dbReference>
<dbReference type="Proteomes" id="UP000078237">
    <property type="component" value="Unassembled WGS sequence"/>
</dbReference>
<dbReference type="GO" id="GO:0008677">
    <property type="term" value="F:2-dehydropantoate 2-reductase activity"/>
    <property type="evidence" value="ECO:0007669"/>
    <property type="project" value="UniProtKB-EC"/>
</dbReference>
<dbReference type="SUPFAM" id="SSF48179">
    <property type="entry name" value="6-phosphogluconate dehydrogenase C-terminal domain-like"/>
    <property type="match status" value="1"/>
</dbReference>
<accession>A0A175WHZ2</accession>
<feature type="domain" description="Ketopantoate reductase N-terminal" evidence="6">
    <location>
        <begin position="6"/>
        <end position="175"/>
    </location>
</feature>
<dbReference type="PANTHER" id="PTHR43765">
    <property type="entry name" value="2-DEHYDROPANTOATE 2-REDUCTASE-RELATED"/>
    <property type="match status" value="1"/>
</dbReference>
<feature type="domain" description="Ketopantoate reductase C-terminal" evidence="7">
    <location>
        <begin position="217"/>
        <end position="342"/>
    </location>
</feature>